<reference evidence="1" key="1">
    <citation type="journal article" date="2021" name="Open Biol.">
        <title>Shared evolutionary footprints suggest mitochondrial oxidative damage underlies multiple complex I losses in fungi.</title>
        <authorList>
            <person name="Schikora-Tamarit M.A."/>
            <person name="Marcet-Houben M."/>
            <person name="Nosek J."/>
            <person name="Gabaldon T."/>
        </authorList>
    </citation>
    <scope>NUCLEOTIDE SEQUENCE</scope>
    <source>
        <strain evidence="1">NCAIM Y.01608</strain>
    </source>
</reference>
<protein>
    <submittedName>
        <fullName evidence="1">Uncharacterized protein</fullName>
    </submittedName>
</protein>
<evidence type="ECO:0000313" key="2">
    <source>
        <dbReference type="Proteomes" id="UP000788993"/>
    </source>
</evidence>
<reference evidence="1" key="2">
    <citation type="submission" date="2021-01" db="EMBL/GenBank/DDBJ databases">
        <authorList>
            <person name="Schikora-Tamarit M.A."/>
        </authorList>
    </citation>
    <scope>NUCLEOTIDE SEQUENCE</scope>
    <source>
        <strain evidence="1">NCAIM Y.01608</strain>
    </source>
</reference>
<comment type="caution">
    <text evidence="1">The sequence shown here is derived from an EMBL/GenBank/DDBJ whole genome shotgun (WGS) entry which is preliminary data.</text>
</comment>
<accession>A0A9P8NRW9</accession>
<dbReference type="Proteomes" id="UP000788993">
    <property type="component" value="Unassembled WGS sequence"/>
</dbReference>
<dbReference type="EMBL" id="JAEUBD010001571">
    <property type="protein sequence ID" value="KAH3658712.1"/>
    <property type="molecule type" value="Genomic_DNA"/>
</dbReference>
<name>A0A9P8NRW9_9ASCO</name>
<organism evidence="1 2">
    <name type="scientific">Ogataea polymorpha</name>
    <dbReference type="NCBI Taxonomy" id="460523"/>
    <lineage>
        <taxon>Eukaryota</taxon>
        <taxon>Fungi</taxon>
        <taxon>Dikarya</taxon>
        <taxon>Ascomycota</taxon>
        <taxon>Saccharomycotina</taxon>
        <taxon>Pichiomycetes</taxon>
        <taxon>Pichiales</taxon>
        <taxon>Pichiaceae</taxon>
        <taxon>Ogataea</taxon>
    </lineage>
</organism>
<proteinExistence type="predicted"/>
<keyword evidence="2" id="KW-1185">Reference proteome</keyword>
<gene>
    <name evidence="1" type="ORF">OGATHE_006436</name>
</gene>
<dbReference type="AlphaFoldDB" id="A0A9P8NRW9"/>
<sequence length="376" mass="39625">MNVSYVAVSYSSSLSSSASSSHLRNGLAALRTFLDVSFGTYFLLTCVPQFLITSSEAKSLSYRAINTLGTILTSSGCFRPIILSIPPKSDISCLSVVTSLPSRPLCSSISSTIFSSNSTCARTSIVLVSLMMPISEPFLKISTSSGNSSCRSHSPNSSYLSKVSELSVSPSSSLARALTASSDMSTAHSSSLTSIFCDGGASPSNGTASTFSSCDCFCFSAISAILVPPPPTFADAVPDFLLFFGGGFLRMYVTSFWRGSQLVTFPHALQSLMTLSSLVMTSSVSGFLHDGHSTNRLMKLSSTSCSLPASCCPFTTNFSFSSSMLVSAPSSNPKNLITYAVGRASARATSAAFKTFVLIPFPRPSVLAWMAGILYR</sequence>
<evidence type="ECO:0000313" key="1">
    <source>
        <dbReference type="EMBL" id="KAH3658712.1"/>
    </source>
</evidence>